<proteinExistence type="predicted"/>
<dbReference type="EMBL" id="LR796612">
    <property type="protein sequence ID" value="CAB4154362.1"/>
    <property type="molecule type" value="Genomic_DNA"/>
</dbReference>
<organism evidence="1">
    <name type="scientific">uncultured Caudovirales phage</name>
    <dbReference type="NCBI Taxonomy" id="2100421"/>
    <lineage>
        <taxon>Viruses</taxon>
        <taxon>Duplodnaviria</taxon>
        <taxon>Heunggongvirae</taxon>
        <taxon>Uroviricota</taxon>
        <taxon>Caudoviricetes</taxon>
        <taxon>Peduoviridae</taxon>
        <taxon>Maltschvirus</taxon>
        <taxon>Maltschvirus maltsch</taxon>
    </lineage>
</organism>
<sequence length="100" mass="11159">MKKERQYSMVVRNASKNKQSLLAYADDLMISLDGDIDVDLSPVAEMIKHVRALDWVRHSLISLIREGNDLEQAQALLPTVTELFTAYKNAVSGVNAVLSK</sequence>
<accession>A0A6J5N7E3</accession>
<gene>
    <name evidence="1" type="ORF">UFOVP629_93</name>
</gene>
<reference evidence="1" key="1">
    <citation type="submission" date="2020-04" db="EMBL/GenBank/DDBJ databases">
        <authorList>
            <person name="Chiriac C."/>
            <person name="Salcher M."/>
            <person name="Ghai R."/>
            <person name="Kavagutti S V."/>
        </authorList>
    </citation>
    <scope>NUCLEOTIDE SEQUENCE</scope>
</reference>
<name>A0A6J5N7E3_9CAUD</name>
<evidence type="ECO:0000313" key="1">
    <source>
        <dbReference type="EMBL" id="CAB4154362.1"/>
    </source>
</evidence>
<protein>
    <submittedName>
        <fullName evidence="1">Uncharacterized protein</fullName>
    </submittedName>
</protein>